<sequence>MKTPKNTYAPHIRPRPDRQPRRPQSGKLRLLFEAVLILIIVILLAEGGNDSGSAAAPDEDAVTASAKPTGPAAAPVFPGEMRGDVVGQPGDSLTIDGLSVTASELFDGKTTTYDDSPSLCTSTTLKNNSGAVITFDTFD</sequence>
<reference evidence="3 4" key="1">
    <citation type="submission" date="2024-04" db="EMBL/GenBank/DDBJ databases">
        <title>Arthrobacter sp. from Plains bison fecal sample.</title>
        <authorList>
            <person name="Ruzzini A."/>
        </authorList>
    </citation>
    <scope>NUCLEOTIDE SEQUENCE [LARGE SCALE GENOMIC DNA]</scope>
    <source>
        <strain evidence="3 4">EINP1</strain>
    </source>
</reference>
<keyword evidence="4" id="KW-1185">Reference proteome</keyword>
<feature type="region of interest" description="Disordered" evidence="1">
    <location>
        <begin position="51"/>
        <end position="90"/>
    </location>
</feature>
<dbReference type="EMBL" id="CP151657">
    <property type="protein sequence ID" value="WZP14932.1"/>
    <property type="molecule type" value="Genomic_DNA"/>
</dbReference>
<evidence type="ECO:0000256" key="1">
    <source>
        <dbReference type="SAM" id="MobiDB-lite"/>
    </source>
</evidence>
<gene>
    <name evidence="3" type="ORF">AAE021_12135</name>
</gene>
<evidence type="ECO:0000313" key="3">
    <source>
        <dbReference type="EMBL" id="WZP14932.1"/>
    </source>
</evidence>
<feature type="region of interest" description="Disordered" evidence="1">
    <location>
        <begin position="1"/>
        <end position="24"/>
    </location>
</feature>
<keyword evidence="2" id="KW-0812">Transmembrane</keyword>
<accession>A0ABZ2ZRY9</accession>
<keyword evidence="2" id="KW-1133">Transmembrane helix</keyword>
<feature type="transmembrane region" description="Helical" evidence="2">
    <location>
        <begin position="28"/>
        <end position="45"/>
    </location>
</feature>
<organism evidence="3 4">
    <name type="scientific">Arthrobacter citreus</name>
    <dbReference type="NCBI Taxonomy" id="1670"/>
    <lineage>
        <taxon>Bacteria</taxon>
        <taxon>Bacillati</taxon>
        <taxon>Actinomycetota</taxon>
        <taxon>Actinomycetes</taxon>
        <taxon>Micrococcales</taxon>
        <taxon>Micrococcaceae</taxon>
        <taxon>Arthrobacter</taxon>
    </lineage>
</organism>
<keyword evidence="2" id="KW-0472">Membrane</keyword>
<evidence type="ECO:0000256" key="2">
    <source>
        <dbReference type="SAM" id="Phobius"/>
    </source>
</evidence>
<evidence type="ECO:0000313" key="4">
    <source>
        <dbReference type="Proteomes" id="UP001448858"/>
    </source>
</evidence>
<dbReference type="RefSeq" id="WP_342022592.1">
    <property type="nucleotide sequence ID" value="NZ_CP151657.1"/>
</dbReference>
<proteinExistence type="predicted"/>
<dbReference type="Proteomes" id="UP001448858">
    <property type="component" value="Chromosome"/>
</dbReference>
<name>A0ABZ2ZRY9_9MICC</name>
<protein>
    <submittedName>
        <fullName evidence="3">Uncharacterized protein</fullName>
    </submittedName>
</protein>